<feature type="transmembrane region" description="Helical" evidence="1">
    <location>
        <begin position="337"/>
        <end position="357"/>
    </location>
</feature>
<dbReference type="SUPFAM" id="SSF82866">
    <property type="entry name" value="Multidrug efflux transporter AcrB transmembrane domain"/>
    <property type="match status" value="2"/>
</dbReference>
<feature type="transmembrane region" description="Helical" evidence="1">
    <location>
        <begin position="20"/>
        <end position="40"/>
    </location>
</feature>
<sequence length="1053" mass="117503">MEHADDTRKGIIAWFTRNSVAANLLMIFILLLGVATAMTIRKQMFPQIEINWLNINIAYPGAAPQDVEEAITVKLEESLASIQGLKRVITRSNRGNASASIEVMEEYDAQEVLDEVKTAVDSISSFPDGMERPRISRAKYRQEVMYVSLYGDLNNHDLKHLGERIHDELRALDDVSIVDYYSGANYEIAIEVSRDKLYEYGLSFEEIAAAVRNWSTNRSAGQIRAKEGFISVRVEDQAYVGEEFERLPLRTRADGTKILLGDVATVNDGFEEGINYTKMNGHNTVTFFVGATRDQSIGDVADIVDEYIAERAKSLPDGVTLEPWVDLTYYLDGRLNMMLSNMFWGGLLVFIILALFLRIKLAMWVMMGLPVSFLGAIMLLPMSWVDVTINIGSLFAFIMVLGVVVDDAIVIGESVHTEVEEKGQSIDNVIRGAQKVAMPATFGVLTTCAAFFPMLLETGPQSAFPRSIGFVVVFCLLFSLVESKLILPAHLAHMKPLKPNPNNPVYRLQSLIDRHLQRFISNVYRPLLQWCLAYRYAVMAIFTGVVFITAALFAGGLVKFVNQPKIPNDFVRVTLEMNASVAEQETMQAMLDVESMIQRIESETIAEFDQPMIDNLFVSMEGRTEARIEVKLVDPEDRPIGTFALSAKWREQMPEISGLKSLEIADTVMGGGTNDGDVSFRIIGNDITSMRQVASQVREAMGTIDGVYEINDSEQVGAQEARFKLKPLAASMGLTTADVAAQASYSLYGIEAQRIVRNSEEIKVMVRYPESERNVLGAVNDLLITTPDGSKVPLMEVADIELVEGVNQVYREDGRRTITMWASLDFAKVQPLQVANELRDGVFSEVGDRYPNIEIEEAGNLKEERDSVTDFIINFMKILLPIYILLALPLRSYTQPLMIMSVIPFGVIGAIWGHVIMGYDLSGLSLFGIFAAVGVVVNDSLVMVDYVNKARERGETLFDAVMNGGQRRFRAIILTSLTTFIGLLPIMFESSLQAKFVIPMAISLGYGVLCATFVTLILVPCLYLVMNDMGHMKRRVGRWFVPYREPHASHQHR</sequence>
<name>A0ABV7HUW2_9GAMM</name>
<accession>A0ABV7HUW2</accession>
<dbReference type="Proteomes" id="UP001595548">
    <property type="component" value="Unassembled WGS sequence"/>
</dbReference>
<protein>
    <submittedName>
        <fullName evidence="2">Efflux RND transporter permease subunit</fullName>
    </submittedName>
</protein>
<keyword evidence="1" id="KW-1133">Transmembrane helix</keyword>
<dbReference type="SUPFAM" id="SSF82693">
    <property type="entry name" value="Multidrug efflux transporter AcrB pore domain, PN1, PN2, PC1 and PC2 subdomains"/>
    <property type="match status" value="2"/>
</dbReference>
<feature type="transmembrane region" description="Helical" evidence="1">
    <location>
        <begin position="1000"/>
        <end position="1025"/>
    </location>
</feature>
<evidence type="ECO:0000313" key="3">
    <source>
        <dbReference type="Proteomes" id="UP001595548"/>
    </source>
</evidence>
<dbReference type="Gene3D" id="3.30.2090.10">
    <property type="entry name" value="Multidrug efflux transporter AcrB TolC docking domain, DN and DC subdomains"/>
    <property type="match status" value="2"/>
</dbReference>
<feature type="transmembrane region" description="Helical" evidence="1">
    <location>
        <begin position="436"/>
        <end position="456"/>
    </location>
</feature>
<comment type="caution">
    <text evidence="2">The sequence shown here is derived from an EMBL/GenBank/DDBJ whole genome shotgun (WGS) entry which is preliminary data.</text>
</comment>
<dbReference type="Gene3D" id="3.30.70.1320">
    <property type="entry name" value="Multidrug efflux transporter AcrB pore domain like"/>
    <property type="match status" value="1"/>
</dbReference>
<dbReference type="SUPFAM" id="SSF82714">
    <property type="entry name" value="Multidrug efflux transporter AcrB TolC docking domain, DN and DC subdomains"/>
    <property type="match status" value="2"/>
</dbReference>
<dbReference type="InterPro" id="IPR027463">
    <property type="entry name" value="AcrB_DN_DC_subdom"/>
</dbReference>
<dbReference type="PANTHER" id="PTHR32063:SF33">
    <property type="entry name" value="RND SUPERFAMILY EFFLUX PUMP PERMEASE COMPONENT"/>
    <property type="match status" value="1"/>
</dbReference>
<keyword evidence="3" id="KW-1185">Reference proteome</keyword>
<keyword evidence="1" id="KW-0812">Transmembrane</keyword>
<dbReference type="PRINTS" id="PR00702">
    <property type="entry name" value="ACRIFLAVINRP"/>
</dbReference>
<dbReference type="RefSeq" id="WP_339614739.1">
    <property type="nucleotide sequence ID" value="NZ_AP031500.1"/>
</dbReference>
<evidence type="ECO:0000313" key="2">
    <source>
        <dbReference type="EMBL" id="MFC3156396.1"/>
    </source>
</evidence>
<dbReference type="PANTHER" id="PTHR32063">
    <property type="match status" value="1"/>
</dbReference>
<feature type="transmembrane region" description="Helical" evidence="1">
    <location>
        <begin position="536"/>
        <end position="558"/>
    </location>
</feature>
<evidence type="ECO:0000256" key="1">
    <source>
        <dbReference type="SAM" id="Phobius"/>
    </source>
</evidence>
<feature type="transmembrane region" description="Helical" evidence="1">
    <location>
        <begin position="897"/>
        <end position="917"/>
    </location>
</feature>
<feature type="transmembrane region" description="Helical" evidence="1">
    <location>
        <begin position="923"/>
        <end position="948"/>
    </location>
</feature>
<feature type="transmembrane region" description="Helical" evidence="1">
    <location>
        <begin position="468"/>
        <end position="487"/>
    </location>
</feature>
<dbReference type="Gene3D" id="1.20.1640.10">
    <property type="entry name" value="Multidrug efflux transporter AcrB transmembrane domain"/>
    <property type="match status" value="2"/>
</dbReference>
<proteinExistence type="predicted"/>
<feature type="transmembrane region" description="Helical" evidence="1">
    <location>
        <begin position="364"/>
        <end position="385"/>
    </location>
</feature>
<dbReference type="EMBL" id="JBHRTL010000030">
    <property type="protein sequence ID" value="MFC3156396.1"/>
    <property type="molecule type" value="Genomic_DNA"/>
</dbReference>
<dbReference type="InterPro" id="IPR001036">
    <property type="entry name" value="Acrflvin-R"/>
</dbReference>
<feature type="transmembrane region" description="Helical" evidence="1">
    <location>
        <begin position="391"/>
        <end position="415"/>
    </location>
</feature>
<gene>
    <name evidence="2" type="ORF">ACFOEB_14380</name>
</gene>
<feature type="transmembrane region" description="Helical" evidence="1">
    <location>
        <begin position="969"/>
        <end position="988"/>
    </location>
</feature>
<dbReference type="Gene3D" id="3.30.70.1430">
    <property type="entry name" value="Multidrug efflux transporter AcrB pore domain"/>
    <property type="match status" value="2"/>
</dbReference>
<dbReference type="Gene3D" id="3.30.70.1440">
    <property type="entry name" value="Multidrug efflux transporter AcrB pore domain"/>
    <property type="match status" value="1"/>
</dbReference>
<dbReference type="Pfam" id="PF00873">
    <property type="entry name" value="ACR_tran"/>
    <property type="match status" value="1"/>
</dbReference>
<keyword evidence="1" id="KW-0472">Membrane</keyword>
<organism evidence="2 3">
    <name type="scientific">Gilvimarinus japonicus</name>
    <dbReference type="NCBI Taxonomy" id="1796469"/>
    <lineage>
        <taxon>Bacteria</taxon>
        <taxon>Pseudomonadati</taxon>
        <taxon>Pseudomonadota</taxon>
        <taxon>Gammaproteobacteria</taxon>
        <taxon>Cellvibrionales</taxon>
        <taxon>Cellvibrionaceae</taxon>
        <taxon>Gilvimarinus</taxon>
    </lineage>
</organism>
<reference evidence="3" key="1">
    <citation type="journal article" date="2019" name="Int. J. Syst. Evol. Microbiol.">
        <title>The Global Catalogue of Microorganisms (GCM) 10K type strain sequencing project: providing services to taxonomists for standard genome sequencing and annotation.</title>
        <authorList>
            <consortium name="The Broad Institute Genomics Platform"/>
            <consortium name="The Broad Institute Genome Sequencing Center for Infectious Disease"/>
            <person name="Wu L."/>
            <person name="Ma J."/>
        </authorList>
    </citation>
    <scope>NUCLEOTIDE SEQUENCE [LARGE SCALE GENOMIC DNA]</scope>
    <source>
        <strain evidence="3">KCTC 52141</strain>
    </source>
</reference>
<feature type="transmembrane region" description="Helical" evidence="1">
    <location>
        <begin position="871"/>
        <end position="890"/>
    </location>
</feature>